<gene>
    <name evidence="1" type="ORF">GGX14DRAFT_587078</name>
</gene>
<dbReference type="EMBL" id="JARJCW010000102">
    <property type="protein sequence ID" value="KAJ7194042.1"/>
    <property type="molecule type" value="Genomic_DNA"/>
</dbReference>
<evidence type="ECO:0000313" key="1">
    <source>
        <dbReference type="EMBL" id="KAJ7194042.1"/>
    </source>
</evidence>
<evidence type="ECO:0000313" key="2">
    <source>
        <dbReference type="Proteomes" id="UP001219525"/>
    </source>
</evidence>
<protein>
    <submittedName>
        <fullName evidence="1">Uncharacterized protein</fullName>
    </submittedName>
</protein>
<name>A0AAD6Y4Q4_9AGAR</name>
<keyword evidence="2" id="KW-1185">Reference proteome</keyword>
<sequence>PLLQHPHLGSSQILHFPHPCTVVSGHGTHSTNSRMAFCPVGLLLFPWSFALQSAPLLFSSRGCRDVSDKAGRLCDQDAVEMIELLTRWLSKAVKELRKLRLLMNENMFGDRRQMARPEEIFRRRDQDLRNLDAQSGNESSVRRPAAVVARACSDVPASTLGRQAPAFGLSQPGQAEPCWGPETAFGPAWYSKPRPSRKAPAFTEKMRGDDTQTSGAFGIATPWALRRDTTWVTWLVSSEAEFKKPAYEWQIDVSEAIVLELEAVVIAGTGAE</sequence>
<dbReference type="Proteomes" id="UP001219525">
    <property type="component" value="Unassembled WGS sequence"/>
</dbReference>
<comment type="caution">
    <text evidence="1">The sequence shown here is derived from an EMBL/GenBank/DDBJ whole genome shotgun (WGS) entry which is preliminary data.</text>
</comment>
<accession>A0AAD6Y4Q4</accession>
<reference evidence="1" key="1">
    <citation type="submission" date="2023-03" db="EMBL/GenBank/DDBJ databases">
        <title>Massive genome expansion in bonnet fungi (Mycena s.s.) driven by repeated elements and novel gene families across ecological guilds.</title>
        <authorList>
            <consortium name="Lawrence Berkeley National Laboratory"/>
            <person name="Harder C.B."/>
            <person name="Miyauchi S."/>
            <person name="Viragh M."/>
            <person name="Kuo A."/>
            <person name="Thoen E."/>
            <person name="Andreopoulos B."/>
            <person name="Lu D."/>
            <person name="Skrede I."/>
            <person name="Drula E."/>
            <person name="Henrissat B."/>
            <person name="Morin E."/>
            <person name="Kohler A."/>
            <person name="Barry K."/>
            <person name="LaButti K."/>
            <person name="Morin E."/>
            <person name="Salamov A."/>
            <person name="Lipzen A."/>
            <person name="Mereny Z."/>
            <person name="Hegedus B."/>
            <person name="Baldrian P."/>
            <person name="Stursova M."/>
            <person name="Weitz H."/>
            <person name="Taylor A."/>
            <person name="Grigoriev I.V."/>
            <person name="Nagy L.G."/>
            <person name="Martin F."/>
            <person name="Kauserud H."/>
        </authorList>
    </citation>
    <scope>NUCLEOTIDE SEQUENCE</scope>
    <source>
        <strain evidence="1">9144</strain>
    </source>
</reference>
<organism evidence="1 2">
    <name type="scientific">Mycena pura</name>
    <dbReference type="NCBI Taxonomy" id="153505"/>
    <lineage>
        <taxon>Eukaryota</taxon>
        <taxon>Fungi</taxon>
        <taxon>Dikarya</taxon>
        <taxon>Basidiomycota</taxon>
        <taxon>Agaricomycotina</taxon>
        <taxon>Agaricomycetes</taxon>
        <taxon>Agaricomycetidae</taxon>
        <taxon>Agaricales</taxon>
        <taxon>Marasmiineae</taxon>
        <taxon>Mycenaceae</taxon>
        <taxon>Mycena</taxon>
    </lineage>
</organism>
<proteinExistence type="predicted"/>
<feature type="non-terminal residue" evidence="1">
    <location>
        <position position="272"/>
    </location>
</feature>
<dbReference type="AlphaFoldDB" id="A0AAD6Y4Q4"/>